<proteinExistence type="predicted"/>
<accession>A0A0A9CAD8</accession>
<organism evidence="1">
    <name type="scientific">Arundo donax</name>
    <name type="common">Giant reed</name>
    <name type="synonym">Donax arundinaceus</name>
    <dbReference type="NCBI Taxonomy" id="35708"/>
    <lineage>
        <taxon>Eukaryota</taxon>
        <taxon>Viridiplantae</taxon>
        <taxon>Streptophyta</taxon>
        <taxon>Embryophyta</taxon>
        <taxon>Tracheophyta</taxon>
        <taxon>Spermatophyta</taxon>
        <taxon>Magnoliopsida</taxon>
        <taxon>Liliopsida</taxon>
        <taxon>Poales</taxon>
        <taxon>Poaceae</taxon>
        <taxon>PACMAD clade</taxon>
        <taxon>Arundinoideae</taxon>
        <taxon>Arundineae</taxon>
        <taxon>Arundo</taxon>
    </lineage>
</organism>
<evidence type="ECO:0000313" key="1">
    <source>
        <dbReference type="EMBL" id="JAD72521.1"/>
    </source>
</evidence>
<protein>
    <submittedName>
        <fullName evidence="1">Uncharacterized protein</fullName>
    </submittedName>
</protein>
<sequence>MSKSKARELCQTLSSFSEPETLVEFYIYHSVVRKSVYLLT</sequence>
<dbReference type="EMBL" id="GBRH01225374">
    <property type="protein sequence ID" value="JAD72521.1"/>
    <property type="molecule type" value="Transcribed_RNA"/>
</dbReference>
<reference evidence="1" key="2">
    <citation type="journal article" date="2015" name="Data Brief">
        <title>Shoot transcriptome of the giant reed, Arundo donax.</title>
        <authorList>
            <person name="Barrero R.A."/>
            <person name="Guerrero F.D."/>
            <person name="Moolhuijzen P."/>
            <person name="Goolsby J.A."/>
            <person name="Tidwell J."/>
            <person name="Bellgard S.E."/>
            <person name="Bellgard M.I."/>
        </authorList>
    </citation>
    <scope>NUCLEOTIDE SEQUENCE</scope>
    <source>
        <tissue evidence="1">Shoot tissue taken approximately 20 cm above the soil surface</tissue>
    </source>
</reference>
<name>A0A0A9CAD8_ARUDO</name>
<dbReference type="AlphaFoldDB" id="A0A0A9CAD8"/>
<reference evidence="1" key="1">
    <citation type="submission" date="2014-09" db="EMBL/GenBank/DDBJ databases">
        <authorList>
            <person name="Magalhaes I.L.F."/>
            <person name="Oliveira U."/>
            <person name="Santos F.R."/>
            <person name="Vidigal T.H.D.A."/>
            <person name="Brescovit A.D."/>
            <person name="Santos A.J."/>
        </authorList>
    </citation>
    <scope>NUCLEOTIDE SEQUENCE</scope>
    <source>
        <tissue evidence="1">Shoot tissue taken approximately 20 cm above the soil surface</tissue>
    </source>
</reference>